<sequence length="287" mass="33030">MGEAMEHYRKYWSLLHSVAYRMTGSMQDAEDIVQDLFADLQEKSIGQINKPYLIKAVTNRCINFLQSARKKREVYVGEWLPEPSVRLPDQNPAELLEKEETVSYAFLVAMSRLNPVERAVFMFRDVFGYHYKEISSIIEKSEANCRKIHSRIKHKLSGELSLTSRPKEEQQLAELFIASTKTGNFDQFARKLTEEAVLYTDGGGKVKSAIRPIYGRSRIYAFFKGIASKGRLAGHIRHVQINGQRGVLIERDKRPVYAICFAWSPECDLINNIYIVSNPDKLKRITF</sequence>
<dbReference type="NCBIfam" id="TIGR02937">
    <property type="entry name" value="sigma70-ECF"/>
    <property type="match status" value="1"/>
</dbReference>
<reference evidence="4 5" key="1">
    <citation type="journal article" date="2015" name="Int. J. Syst. Evol. Microbiol.">
        <title>Bacillus glycinifermentans sp. nov., isolated from fermented soybean paste.</title>
        <authorList>
            <person name="Kim S.J."/>
            <person name="Dunlap C.A."/>
            <person name="Kwon S.W."/>
            <person name="Rooney A.P."/>
        </authorList>
    </citation>
    <scope>NUCLEOTIDE SEQUENCE [LARGE SCALE GENOMIC DNA]</scope>
    <source>
        <strain evidence="4 5">GO-13</strain>
    </source>
</reference>
<dbReference type="Gene3D" id="1.10.1740.10">
    <property type="match status" value="1"/>
</dbReference>
<dbReference type="AlphaFoldDB" id="A0A0T6BJ40"/>
<feature type="domain" description="RNA polymerase sigma factor 70 region 4 type 2" evidence="3">
    <location>
        <begin position="106"/>
        <end position="156"/>
    </location>
</feature>
<dbReference type="Gene3D" id="1.10.10.10">
    <property type="entry name" value="Winged helix-like DNA-binding domain superfamily/Winged helix DNA-binding domain"/>
    <property type="match status" value="1"/>
</dbReference>
<dbReference type="PANTHER" id="PTHR30173:SF36">
    <property type="entry name" value="ECF RNA POLYMERASE SIGMA FACTOR SIGJ"/>
    <property type="match status" value="1"/>
</dbReference>
<dbReference type="STRING" id="1664069.BGLY_4731"/>
<dbReference type="GO" id="GO:0006352">
    <property type="term" value="P:DNA-templated transcription initiation"/>
    <property type="evidence" value="ECO:0007669"/>
    <property type="project" value="InterPro"/>
</dbReference>
<dbReference type="InterPro" id="IPR013249">
    <property type="entry name" value="RNA_pol_sigma70_r4_t2"/>
</dbReference>
<dbReference type="Pfam" id="PF08281">
    <property type="entry name" value="Sigma70_r4_2"/>
    <property type="match status" value="1"/>
</dbReference>
<dbReference type="EMBL" id="LECW02000045">
    <property type="protein sequence ID" value="KRT89899.1"/>
    <property type="molecule type" value="Genomic_DNA"/>
</dbReference>
<gene>
    <name evidence="4" type="ORF">AB447_204680</name>
</gene>
<dbReference type="NCBIfam" id="TIGR02957">
    <property type="entry name" value="SigX4"/>
    <property type="match status" value="1"/>
</dbReference>
<evidence type="ECO:0000313" key="4">
    <source>
        <dbReference type="EMBL" id="KRT89899.1"/>
    </source>
</evidence>
<protein>
    <submittedName>
        <fullName evidence="4">RNA polymerase</fullName>
    </submittedName>
</protein>
<accession>A0A0T6BJ40</accession>
<comment type="caution">
    <text evidence="4">The sequence shown here is derived from an EMBL/GenBank/DDBJ whole genome shotgun (WGS) entry which is preliminary data.</text>
</comment>
<evidence type="ECO:0000259" key="2">
    <source>
        <dbReference type="Pfam" id="PF04542"/>
    </source>
</evidence>
<dbReference type="SUPFAM" id="SSF88946">
    <property type="entry name" value="Sigma2 domain of RNA polymerase sigma factors"/>
    <property type="match status" value="1"/>
</dbReference>
<dbReference type="PANTHER" id="PTHR30173">
    <property type="entry name" value="SIGMA 19 FACTOR"/>
    <property type="match status" value="1"/>
</dbReference>
<dbReference type="InterPro" id="IPR032710">
    <property type="entry name" value="NTF2-like_dom_sf"/>
</dbReference>
<dbReference type="InterPro" id="IPR014284">
    <property type="entry name" value="RNA_pol_sigma-70_dom"/>
</dbReference>
<proteinExistence type="predicted"/>
<dbReference type="Pfam" id="PF04542">
    <property type="entry name" value="Sigma70_r2"/>
    <property type="match status" value="1"/>
</dbReference>
<dbReference type="InterPro" id="IPR013325">
    <property type="entry name" value="RNA_pol_sigma_r2"/>
</dbReference>
<dbReference type="SUPFAM" id="SSF88659">
    <property type="entry name" value="Sigma3 and sigma4 domains of RNA polymerase sigma factors"/>
    <property type="match status" value="1"/>
</dbReference>
<evidence type="ECO:0000256" key="1">
    <source>
        <dbReference type="ARBA" id="ARBA00011344"/>
    </source>
</evidence>
<dbReference type="Proteomes" id="UP000036168">
    <property type="component" value="Unassembled WGS sequence"/>
</dbReference>
<dbReference type="GO" id="GO:0003677">
    <property type="term" value="F:DNA binding"/>
    <property type="evidence" value="ECO:0007669"/>
    <property type="project" value="InterPro"/>
</dbReference>
<dbReference type="InterPro" id="IPR013324">
    <property type="entry name" value="RNA_pol_sigma_r3/r4-like"/>
</dbReference>
<dbReference type="SUPFAM" id="SSF54427">
    <property type="entry name" value="NTF2-like"/>
    <property type="match status" value="1"/>
</dbReference>
<dbReference type="InterPro" id="IPR007627">
    <property type="entry name" value="RNA_pol_sigma70_r2"/>
</dbReference>
<comment type="subunit">
    <text evidence="1">Interacts transiently with the RNA polymerase catalytic core formed by RpoA, RpoB, RpoC and RpoZ (2 alpha, 1 beta, 1 beta' and 1 omega subunit) to form the RNA polymerase holoenzyme that can initiate transcription.</text>
</comment>
<feature type="domain" description="RNA polymerase sigma-70 region 2" evidence="2">
    <location>
        <begin position="8"/>
        <end position="70"/>
    </location>
</feature>
<dbReference type="InterPro" id="IPR036388">
    <property type="entry name" value="WH-like_DNA-bd_sf"/>
</dbReference>
<name>A0A0T6BJ40_9BACI</name>
<dbReference type="InterPro" id="IPR014303">
    <property type="entry name" value="RNA_pol_sigma-70_ECF"/>
</dbReference>
<evidence type="ECO:0000313" key="5">
    <source>
        <dbReference type="Proteomes" id="UP000036168"/>
    </source>
</evidence>
<dbReference type="GO" id="GO:0016987">
    <property type="term" value="F:sigma factor activity"/>
    <property type="evidence" value="ECO:0007669"/>
    <property type="project" value="InterPro"/>
</dbReference>
<organism evidence="4 5">
    <name type="scientific">Bacillus glycinifermentans</name>
    <dbReference type="NCBI Taxonomy" id="1664069"/>
    <lineage>
        <taxon>Bacteria</taxon>
        <taxon>Bacillati</taxon>
        <taxon>Bacillota</taxon>
        <taxon>Bacilli</taxon>
        <taxon>Bacillales</taxon>
        <taxon>Bacillaceae</taxon>
        <taxon>Bacillus</taxon>
    </lineage>
</organism>
<dbReference type="InterPro" id="IPR052704">
    <property type="entry name" value="ECF_Sigma-70_Domain"/>
</dbReference>
<evidence type="ECO:0000259" key="3">
    <source>
        <dbReference type="Pfam" id="PF08281"/>
    </source>
</evidence>